<dbReference type="Pfam" id="PF02082">
    <property type="entry name" value="Rrf2"/>
    <property type="match status" value="1"/>
</dbReference>
<dbReference type="GO" id="GO:0005829">
    <property type="term" value="C:cytosol"/>
    <property type="evidence" value="ECO:0007669"/>
    <property type="project" value="TreeGrafter"/>
</dbReference>
<dbReference type="SUPFAM" id="SSF46785">
    <property type="entry name" value="Winged helix' DNA-binding domain"/>
    <property type="match status" value="1"/>
</dbReference>
<dbReference type="eggNOG" id="COG1959">
    <property type="taxonomic scope" value="Bacteria"/>
</dbReference>
<dbReference type="HOGENOM" id="CLU_107144_0_1_4"/>
<dbReference type="Proteomes" id="UP000003973">
    <property type="component" value="Unassembled WGS sequence"/>
</dbReference>
<protein>
    <submittedName>
        <fullName evidence="2">Rrf2 family protein</fullName>
    </submittedName>
</protein>
<dbReference type="InterPro" id="IPR036390">
    <property type="entry name" value="WH_DNA-bd_sf"/>
</dbReference>
<dbReference type="PANTHER" id="PTHR33221">
    <property type="entry name" value="WINGED HELIX-TURN-HELIX TRANSCRIPTIONAL REGULATOR, RRF2 FAMILY"/>
    <property type="match status" value="1"/>
</dbReference>
<evidence type="ECO:0000256" key="1">
    <source>
        <dbReference type="ARBA" id="ARBA00023125"/>
    </source>
</evidence>
<name>C3X3S1_9BURK</name>
<organism evidence="2 3">
    <name type="scientific">Oxalobacter paraformigenes</name>
    <dbReference type="NCBI Taxonomy" id="556268"/>
    <lineage>
        <taxon>Bacteria</taxon>
        <taxon>Pseudomonadati</taxon>
        <taxon>Pseudomonadota</taxon>
        <taxon>Betaproteobacteria</taxon>
        <taxon>Burkholderiales</taxon>
        <taxon>Oxalobacteraceae</taxon>
        <taxon>Oxalobacter</taxon>
    </lineage>
</organism>
<dbReference type="GO" id="GO:0003700">
    <property type="term" value="F:DNA-binding transcription factor activity"/>
    <property type="evidence" value="ECO:0007669"/>
    <property type="project" value="TreeGrafter"/>
</dbReference>
<dbReference type="AlphaFoldDB" id="C3X3S1"/>
<dbReference type="EMBL" id="ACDP02000015">
    <property type="protein sequence ID" value="EEO27857.1"/>
    <property type="molecule type" value="Genomic_DNA"/>
</dbReference>
<proteinExistence type="predicted"/>
<evidence type="ECO:0000313" key="3">
    <source>
        <dbReference type="Proteomes" id="UP000003973"/>
    </source>
</evidence>
<evidence type="ECO:0000313" key="2">
    <source>
        <dbReference type="EMBL" id="EEO27857.1"/>
    </source>
</evidence>
<keyword evidence="3" id="KW-1185">Reference proteome</keyword>
<reference evidence="2" key="1">
    <citation type="submission" date="2011-10" db="EMBL/GenBank/DDBJ databases">
        <title>The Genome Sequence of Oxalobacter formigenes HOxBLS.</title>
        <authorList>
            <consortium name="The Broad Institute Genome Sequencing Platform"/>
            <person name="Earl A."/>
            <person name="Ward D."/>
            <person name="Feldgarden M."/>
            <person name="Gevers D."/>
            <person name="Allison M.J."/>
            <person name="Humphrey S."/>
            <person name="Young S.K."/>
            <person name="Zeng Q."/>
            <person name="Gargeya S."/>
            <person name="Fitzgerald M."/>
            <person name="Haas B."/>
            <person name="Abouelleil A."/>
            <person name="Alvarado L."/>
            <person name="Arachchi H.M."/>
            <person name="Berlin A."/>
            <person name="Brown A."/>
            <person name="Chapman S.B."/>
            <person name="Chen Z."/>
            <person name="Dunbar C."/>
            <person name="Freedman E."/>
            <person name="Gearin G."/>
            <person name="Goldberg J."/>
            <person name="Griggs A."/>
            <person name="Gujja S."/>
            <person name="Heiman D."/>
            <person name="Howarth C."/>
            <person name="Larson L."/>
            <person name="Lui A."/>
            <person name="MacDonald P.J.P."/>
            <person name="Montmayeur A."/>
            <person name="Murphy C."/>
            <person name="Neiman D."/>
            <person name="Pearson M."/>
            <person name="Priest M."/>
            <person name="Roberts A."/>
            <person name="Saif S."/>
            <person name="Shea T."/>
            <person name="Shenoy N."/>
            <person name="Sisk P."/>
            <person name="Stolte C."/>
            <person name="Sykes S."/>
            <person name="Wortman J."/>
            <person name="Nusbaum C."/>
            <person name="Birren B."/>
        </authorList>
    </citation>
    <scope>NUCLEOTIDE SEQUENCE [LARGE SCALE GENOMIC DNA]</scope>
    <source>
        <strain evidence="2">HOxBLS</strain>
    </source>
</reference>
<gene>
    <name evidence="2" type="ORF">OFAG_01010</name>
</gene>
<dbReference type="InterPro" id="IPR000944">
    <property type="entry name" value="Tscrpt_reg_Rrf2"/>
</dbReference>
<dbReference type="Gene3D" id="1.10.10.10">
    <property type="entry name" value="Winged helix-like DNA-binding domain superfamily/Winged helix DNA-binding domain"/>
    <property type="match status" value="1"/>
</dbReference>
<dbReference type="GO" id="GO:0003677">
    <property type="term" value="F:DNA binding"/>
    <property type="evidence" value="ECO:0007669"/>
    <property type="project" value="UniProtKB-KW"/>
</dbReference>
<keyword evidence="1" id="KW-0238">DNA-binding</keyword>
<sequence>MRIATKERYALKMMADLAVASDSEPVSLTAISTRQNISVGSLRVIAEALVLASLIEADSHRPYHYHLAQQPDRIRLQDIFRSTDGRFACLACNDARPDECRRYRVCSRVHFWEGLQEIDLPLHDANMSLKTLADYLTKRKTPLP</sequence>
<accession>C3X3S1</accession>
<dbReference type="RefSeq" id="WP_005877137.1">
    <property type="nucleotide sequence ID" value="NZ_CABMNL010000001.1"/>
</dbReference>
<comment type="caution">
    <text evidence="2">The sequence shown here is derived from an EMBL/GenBank/DDBJ whole genome shotgun (WGS) entry which is preliminary data.</text>
</comment>
<dbReference type="InterPro" id="IPR036388">
    <property type="entry name" value="WH-like_DNA-bd_sf"/>
</dbReference>
<dbReference type="PANTHER" id="PTHR33221:SF5">
    <property type="entry name" value="HTH-TYPE TRANSCRIPTIONAL REGULATOR ISCR"/>
    <property type="match status" value="1"/>
</dbReference>
<dbReference type="PROSITE" id="PS51197">
    <property type="entry name" value="HTH_RRF2_2"/>
    <property type="match status" value="1"/>
</dbReference>